<dbReference type="PROSITE" id="PS50949">
    <property type="entry name" value="HTH_GNTR"/>
    <property type="match status" value="1"/>
</dbReference>
<dbReference type="SMART" id="SM00345">
    <property type="entry name" value="HTH_GNTR"/>
    <property type="match status" value="1"/>
</dbReference>
<dbReference type="EMBL" id="JBEYBF010000001">
    <property type="protein sequence ID" value="MEU1950555.1"/>
    <property type="molecule type" value="Genomic_DNA"/>
</dbReference>
<evidence type="ECO:0000259" key="4">
    <source>
        <dbReference type="PROSITE" id="PS50949"/>
    </source>
</evidence>
<dbReference type="InterPro" id="IPR036390">
    <property type="entry name" value="WH_DNA-bd_sf"/>
</dbReference>
<keyword evidence="2" id="KW-0238">DNA-binding</keyword>
<protein>
    <submittedName>
        <fullName evidence="5">FCD domain-containing protein</fullName>
    </submittedName>
</protein>
<dbReference type="InterPro" id="IPR011711">
    <property type="entry name" value="GntR_C"/>
</dbReference>
<organism evidence="5 6">
    <name type="scientific">Nocardia rhamnosiphila</name>
    <dbReference type="NCBI Taxonomy" id="426716"/>
    <lineage>
        <taxon>Bacteria</taxon>
        <taxon>Bacillati</taxon>
        <taxon>Actinomycetota</taxon>
        <taxon>Actinomycetes</taxon>
        <taxon>Mycobacteriales</taxon>
        <taxon>Nocardiaceae</taxon>
        <taxon>Nocardia</taxon>
    </lineage>
</organism>
<proteinExistence type="predicted"/>
<dbReference type="PANTHER" id="PTHR43537">
    <property type="entry name" value="TRANSCRIPTIONAL REGULATOR, GNTR FAMILY"/>
    <property type="match status" value="1"/>
</dbReference>
<evidence type="ECO:0000256" key="1">
    <source>
        <dbReference type="ARBA" id="ARBA00023015"/>
    </source>
</evidence>
<dbReference type="InterPro" id="IPR000524">
    <property type="entry name" value="Tscrpt_reg_HTH_GntR"/>
</dbReference>
<keyword evidence="3" id="KW-0804">Transcription</keyword>
<name>A0ABV2WI54_9NOCA</name>
<feature type="domain" description="HTH gntR-type" evidence="4">
    <location>
        <begin position="12"/>
        <end position="82"/>
    </location>
</feature>
<keyword evidence="6" id="KW-1185">Reference proteome</keyword>
<dbReference type="Pfam" id="PF07729">
    <property type="entry name" value="FCD"/>
    <property type="match status" value="1"/>
</dbReference>
<dbReference type="SUPFAM" id="SSF48008">
    <property type="entry name" value="GntR ligand-binding domain-like"/>
    <property type="match status" value="1"/>
</dbReference>
<evidence type="ECO:0000313" key="6">
    <source>
        <dbReference type="Proteomes" id="UP001550628"/>
    </source>
</evidence>
<sequence length="235" mass="25444">MSKRELDTQSSSSLADEVARDIEQMIRAEGLGNGHRLGTKESLRERYDVAVATFNEAIRLLSARKMITIRPGVRGGIFVASPPPLVRLGQKMLELSGDSVSVADCLIMREALEPLITQDATRFRNTVDVAELRALSEVMFAPDLGVEAYLRANWALHKRIAEITTNEILKHTYLSLLEFVESRLAGVVASGSPVDTGIGAQVHRELVEAIASGDSARAATALEAHAALTADPDRA</sequence>
<evidence type="ECO:0000256" key="3">
    <source>
        <dbReference type="ARBA" id="ARBA00023163"/>
    </source>
</evidence>
<dbReference type="Gene3D" id="1.20.120.530">
    <property type="entry name" value="GntR ligand-binding domain-like"/>
    <property type="match status" value="1"/>
</dbReference>
<dbReference type="SMART" id="SM00895">
    <property type="entry name" value="FCD"/>
    <property type="match status" value="1"/>
</dbReference>
<dbReference type="Pfam" id="PF00392">
    <property type="entry name" value="GntR"/>
    <property type="match status" value="1"/>
</dbReference>
<dbReference type="Gene3D" id="1.10.10.10">
    <property type="entry name" value="Winged helix-like DNA-binding domain superfamily/Winged helix DNA-binding domain"/>
    <property type="match status" value="1"/>
</dbReference>
<gene>
    <name evidence="5" type="ORF">ABZ510_01720</name>
</gene>
<dbReference type="Proteomes" id="UP001550628">
    <property type="component" value="Unassembled WGS sequence"/>
</dbReference>
<comment type="caution">
    <text evidence="5">The sequence shown here is derived from an EMBL/GenBank/DDBJ whole genome shotgun (WGS) entry which is preliminary data.</text>
</comment>
<reference evidence="5 6" key="1">
    <citation type="submission" date="2024-06" db="EMBL/GenBank/DDBJ databases">
        <title>The Natural Products Discovery Center: Release of the First 8490 Sequenced Strains for Exploring Actinobacteria Biosynthetic Diversity.</title>
        <authorList>
            <person name="Kalkreuter E."/>
            <person name="Kautsar S.A."/>
            <person name="Yang D."/>
            <person name="Bader C.D."/>
            <person name="Teijaro C.N."/>
            <person name="Fluegel L."/>
            <person name="Davis C.M."/>
            <person name="Simpson J.R."/>
            <person name="Lauterbach L."/>
            <person name="Steele A.D."/>
            <person name="Gui C."/>
            <person name="Meng S."/>
            <person name="Li G."/>
            <person name="Viehrig K."/>
            <person name="Ye F."/>
            <person name="Su P."/>
            <person name="Kiefer A.F."/>
            <person name="Nichols A."/>
            <person name="Cepeda A.J."/>
            <person name="Yan W."/>
            <person name="Fan B."/>
            <person name="Jiang Y."/>
            <person name="Adhikari A."/>
            <person name="Zheng C.-J."/>
            <person name="Schuster L."/>
            <person name="Cowan T.M."/>
            <person name="Smanski M.J."/>
            <person name="Chevrette M.G."/>
            <person name="De Carvalho L.P.S."/>
            <person name="Shen B."/>
        </authorList>
    </citation>
    <scope>NUCLEOTIDE SEQUENCE [LARGE SCALE GENOMIC DNA]</scope>
    <source>
        <strain evidence="5 6">NPDC019708</strain>
    </source>
</reference>
<evidence type="ECO:0000256" key="2">
    <source>
        <dbReference type="ARBA" id="ARBA00023125"/>
    </source>
</evidence>
<dbReference type="RefSeq" id="WP_356954464.1">
    <property type="nucleotide sequence ID" value="NZ_JBEXYG010000004.1"/>
</dbReference>
<accession>A0ABV2WI54</accession>
<dbReference type="InterPro" id="IPR036388">
    <property type="entry name" value="WH-like_DNA-bd_sf"/>
</dbReference>
<keyword evidence="1" id="KW-0805">Transcription regulation</keyword>
<dbReference type="SUPFAM" id="SSF46785">
    <property type="entry name" value="Winged helix' DNA-binding domain"/>
    <property type="match status" value="1"/>
</dbReference>
<dbReference type="PANTHER" id="PTHR43537:SF5">
    <property type="entry name" value="UXU OPERON TRANSCRIPTIONAL REGULATOR"/>
    <property type="match status" value="1"/>
</dbReference>
<evidence type="ECO:0000313" key="5">
    <source>
        <dbReference type="EMBL" id="MEU1950555.1"/>
    </source>
</evidence>
<dbReference type="InterPro" id="IPR008920">
    <property type="entry name" value="TF_FadR/GntR_C"/>
</dbReference>